<keyword evidence="2" id="KW-1185">Reference proteome</keyword>
<dbReference type="InterPro" id="IPR036915">
    <property type="entry name" value="Cyclin-like_sf"/>
</dbReference>
<evidence type="ECO:0000313" key="2">
    <source>
        <dbReference type="Proteomes" id="UP000001542"/>
    </source>
</evidence>
<sequence>MDFNKSTQARNWLFFPEELEELRRGNYNEIGEIVSSNISYEDYRGYIQYYADELLKYAAKIEIWNSYQVYTALALYQRVYVRKTIWDIPPPLAMMNALFIVCKFIFPIKFSELVRVAGFKQELIDRFKPYEQIAKSEVICLTGWKFNLKIHLPIHHLYGIVDGRLDRESFEKCLECLKQILQTDALLLFPPGQIAFAAVAITCGMDTAVSFLPEAKQGTDPNVPLVDELAQVTEAIQNLKKPEYDPARCMQVEEQYGIEYVVQETLTRAQAQPENPTEKSIVPPSA</sequence>
<dbReference type="Gene3D" id="1.10.472.10">
    <property type="entry name" value="Cyclin-like"/>
    <property type="match status" value="2"/>
</dbReference>
<dbReference type="SUPFAM" id="SSF47954">
    <property type="entry name" value="Cyclin-like"/>
    <property type="match status" value="2"/>
</dbReference>
<dbReference type="eggNOG" id="KOG2496">
    <property type="taxonomic scope" value="Eukaryota"/>
</dbReference>
<dbReference type="STRING" id="5722.A2E7W5"/>
<accession>A2E7W5</accession>
<dbReference type="VEuPathDB" id="TrichDB:TVAGG3_0282490"/>
<dbReference type="GO" id="GO:0006367">
    <property type="term" value="P:transcription initiation at RNA polymerase II promoter"/>
    <property type="evidence" value="ECO:0000318"/>
    <property type="project" value="GO_Central"/>
</dbReference>
<dbReference type="AlphaFoldDB" id="A2E7W5"/>
<dbReference type="Proteomes" id="UP000001542">
    <property type="component" value="Unassembled WGS sequence"/>
</dbReference>
<dbReference type="InParanoid" id="A2E7W5"/>
<reference evidence="1" key="1">
    <citation type="submission" date="2006-10" db="EMBL/GenBank/DDBJ databases">
        <authorList>
            <person name="Amadeo P."/>
            <person name="Zhao Q."/>
            <person name="Wortman J."/>
            <person name="Fraser-Liggett C."/>
            <person name="Carlton J."/>
        </authorList>
    </citation>
    <scope>NUCLEOTIDE SEQUENCE</scope>
    <source>
        <strain evidence="1">G3</strain>
    </source>
</reference>
<name>A2E7W5_TRIV3</name>
<dbReference type="PANTHER" id="PTHR10026">
    <property type="entry name" value="CYCLIN"/>
    <property type="match status" value="1"/>
</dbReference>
<evidence type="ECO:0000313" key="1">
    <source>
        <dbReference type="EMBL" id="EAY11296.1"/>
    </source>
</evidence>
<reference evidence="1" key="2">
    <citation type="journal article" date="2007" name="Science">
        <title>Draft genome sequence of the sexually transmitted pathogen Trichomonas vaginalis.</title>
        <authorList>
            <person name="Carlton J.M."/>
            <person name="Hirt R.P."/>
            <person name="Silva J.C."/>
            <person name="Delcher A.L."/>
            <person name="Schatz M."/>
            <person name="Zhao Q."/>
            <person name="Wortman J.R."/>
            <person name="Bidwell S.L."/>
            <person name="Alsmark U.C.M."/>
            <person name="Besteiro S."/>
            <person name="Sicheritz-Ponten T."/>
            <person name="Noel C.J."/>
            <person name="Dacks J.B."/>
            <person name="Foster P.G."/>
            <person name="Simillion C."/>
            <person name="Van de Peer Y."/>
            <person name="Miranda-Saavedra D."/>
            <person name="Barton G.J."/>
            <person name="Westrop G.D."/>
            <person name="Mueller S."/>
            <person name="Dessi D."/>
            <person name="Fiori P.L."/>
            <person name="Ren Q."/>
            <person name="Paulsen I."/>
            <person name="Zhang H."/>
            <person name="Bastida-Corcuera F.D."/>
            <person name="Simoes-Barbosa A."/>
            <person name="Brown M.T."/>
            <person name="Hayes R.D."/>
            <person name="Mukherjee M."/>
            <person name="Okumura C.Y."/>
            <person name="Schneider R."/>
            <person name="Smith A.J."/>
            <person name="Vanacova S."/>
            <person name="Villalvazo M."/>
            <person name="Haas B.J."/>
            <person name="Pertea M."/>
            <person name="Feldblyum T.V."/>
            <person name="Utterback T.R."/>
            <person name="Shu C.L."/>
            <person name="Osoegawa K."/>
            <person name="de Jong P.J."/>
            <person name="Hrdy I."/>
            <person name="Horvathova L."/>
            <person name="Zubacova Z."/>
            <person name="Dolezal P."/>
            <person name="Malik S.B."/>
            <person name="Logsdon J.M. Jr."/>
            <person name="Henze K."/>
            <person name="Gupta A."/>
            <person name="Wang C.C."/>
            <person name="Dunne R.L."/>
            <person name="Upcroft J.A."/>
            <person name="Upcroft P."/>
            <person name="White O."/>
            <person name="Salzberg S.L."/>
            <person name="Tang P."/>
            <person name="Chiu C.-H."/>
            <person name="Lee Y.-S."/>
            <person name="Embley T.M."/>
            <person name="Coombs G.H."/>
            <person name="Mottram J.C."/>
            <person name="Tachezy J."/>
            <person name="Fraser-Liggett C.M."/>
            <person name="Johnson P.J."/>
        </authorList>
    </citation>
    <scope>NUCLEOTIDE SEQUENCE [LARGE SCALE GENOMIC DNA]</scope>
    <source>
        <strain evidence="1">G3</strain>
    </source>
</reference>
<dbReference type="EMBL" id="DS113322">
    <property type="protein sequence ID" value="EAY11296.1"/>
    <property type="molecule type" value="Genomic_DNA"/>
</dbReference>
<dbReference type="VEuPathDB" id="TrichDB:TVAG_062000"/>
<dbReference type="SMR" id="A2E7W5"/>
<protein>
    <recommendedName>
        <fullName evidence="3">Cyclin, N-terminal domain containing protein</fullName>
    </recommendedName>
</protein>
<evidence type="ECO:0008006" key="3">
    <source>
        <dbReference type="Google" id="ProtNLM"/>
    </source>
</evidence>
<organism evidence="1 2">
    <name type="scientific">Trichomonas vaginalis (strain ATCC PRA-98 / G3)</name>
    <dbReference type="NCBI Taxonomy" id="412133"/>
    <lineage>
        <taxon>Eukaryota</taxon>
        <taxon>Metamonada</taxon>
        <taxon>Parabasalia</taxon>
        <taxon>Trichomonadida</taxon>
        <taxon>Trichomonadidae</taxon>
        <taxon>Trichomonas</taxon>
    </lineage>
</organism>
<dbReference type="GO" id="GO:0005634">
    <property type="term" value="C:nucleus"/>
    <property type="evidence" value="ECO:0000318"/>
    <property type="project" value="GO_Central"/>
</dbReference>
<proteinExistence type="predicted"/>
<dbReference type="GO" id="GO:0016538">
    <property type="term" value="F:cyclin-dependent protein serine/threonine kinase regulator activity"/>
    <property type="evidence" value="ECO:0000318"/>
    <property type="project" value="GO_Central"/>
</dbReference>
<gene>
    <name evidence="1" type="ORF">TVAG_062000</name>
</gene>
<dbReference type="OrthoDB" id="340962at2759"/>
<dbReference type="GO" id="GO:0070985">
    <property type="term" value="C:transcription factor TFIIK complex"/>
    <property type="evidence" value="ECO:0000318"/>
    <property type="project" value="GO_Central"/>
</dbReference>
<dbReference type="GO" id="GO:0006357">
    <property type="term" value="P:regulation of transcription by RNA polymerase II"/>
    <property type="evidence" value="ECO:0007669"/>
    <property type="project" value="InterPro"/>
</dbReference>
<dbReference type="InterPro" id="IPR043198">
    <property type="entry name" value="Cyclin/Ssn8"/>
</dbReference>